<dbReference type="AlphaFoldDB" id="A0A366EUX8"/>
<keyword evidence="2" id="KW-1185">Reference proteome</keyword>
<dbReference type="Proteomes" id="UP000253529">
    <property type="component" value="Unassembled WGS sequence"/>
</dbReference>
<gene>
    <name evidence="1" type="ORF">DFR50_1331</name>
</gene>
<evidence type="ECO:0000313" key="2">
    <source>
        <dbReference type="Proteomes" id="UP000253529"/>
    </source>
</evidence>
<evidence type="ECO:0000313" key="1">
    <source>
        <dbReference type="EMBL" id="RBP05736.1"/>
    </source>
</evidence>
<reference evidence="1 2" key="1">
    <citation type="submission" date="2018-06" db="EMBL/GenBank/DDBJ databases">
        <title>Genomic Encyclopedia of Type Strains, Phase IV (KMG-IV): sequencing the most valuable type-strain genomes for metagenomic binning, comparative biology and taxonomic classification.</title>
        <authorList>
            <person name="Goeker M."/>
        </authorList>
    </citation>
    <scope>NUCLEOTIDE SEQUENCE [LARGE SCALE GENOMIC DNA]</scope>
    <source>
        <strain evidence="1 2">DSM 24875</strain>
    </source>
</reference>
<protein>
    <submittedName>
        <fullName evidence="1">Uncharacterized protein</fullName>
    </submittedName>
</protein>
<comment type="caution">
    <text evidence="1">The sequence shown here is derived from an EMBL/GenBank/DDBJ whole genome shotgun (WGS) entry which is preliminary data.</text>
</comment>
<feature type="non-terminal residue" evidence="1">
    <location>
        <position position="43"/>
    </location>
</feature>
<accession>A0A366EUX8</accession>
<name>A0A366EUX8_9HYPH</name>
<organism evidence="1 2">
    <name type="scientific">Roseiarcus fermentans</name>
    <dbReference type="NCBI Taxonomy" id="1473586"/>
    <lineage>
        <taxon>Bacteria</taxon>
        <taxon>Pseudomonadati</taxon>
        <taxon>Pseudomonadota</taxon>
        <taxon>Alphaproteobacteria</taxon>
        <taxon>Hyphomicrobiales</taxon>
        <taxon>Roseiarcaceae</taxon>
        <taxon>Roseiarcus</taxon>
    </lineage>
</organism>
<dbReference type="EMBL" id="QNRK01000033">
    <property type="protein sequence ID" value="RBP05736.1"/>
    <property type="molecule type" value="Genomic_DNA"/>
</dbReference>
<proteinExistence type="predicted"/>
<sequence length="43" mass="4416">MYTPNEISLLRDSDPGVLLPGIDTVTGNQTPLASLSGFASLPG</sequence>